<organism evidence="2 3">
    <name type="scientific">Paenibacillus ginsengarvi</name>
    <dbReference type="NCBI Taxonomy" id="400777"/>
    <lineage>
        <taxon>Bacteria</taxon>
        <taxon>Bacillati</taxon>
        <taxon>Bacillota</taxon>
        <taxon>Bacilli</taxon>
        <taxon>Bacillales</taxon>
        <taxon>Paenibacillaceae</taxon>
        <taxon>Paenibacillus</taxon>
    </lineage>
</organism>
<feature type="region of interest" description="Disordered" evidence="1">
    <location>
        <begin position="1"/>
        <end position="31"/>
    </location>
</feature>
<comment type="caution">
    <text evidence="2">The sequence shown here is derived from an EMBL/GenBank/DDBJ whole genome shotgun (WGS) entry which is preliminary data.</text>
</comment>
<proteinExistence type="predicted"/>
<dbReference type="Pfam" id="PF13045">
    <property type="entry name" value="DUF3905"/>
    <property type="match status" value="1"/>
</dbReference>
<gene>
    <name evidence="2" type="ORF">D7M11_33200</name>
</gene>
<sequence length="140" mass="15622">MTTESNKHDAKGREKAGGGPGNRPQDESLDPFEINFLPQFTEGRGPRKPFVNEFGVTIGDHEYESPQSPLSQWTKDTDPMVMTGDRWVHPFKDIGFRTAENRDYFEKGIAPSASGERFMHPEQNTAYDAENGTSSGEPEA</sequence>
<dbReference type="RefSeq" id="WP_120751572.1">
    <property type="nucleotide sequence ID" value="NZ_RBAH01000039.1"/>
</dbReference>
<keyword evidence="3" id="KW-1185">Reference proteome</keyword>
<evidence type="ECO:0000313" key="2">
    <source>
        <dbReference type="EMBL" id="RKN65143.1"/>
    </source>
</evidence>
<dbReference type="EMBL" id="RBAH01000039">
    <property type="protein sequence ID" value="RKN65143.1"/>
    <property type="molecule type" value="Genomic_DNA"/>
</dbReference>
<dbReference type="InterPro" id="IPR024999">
    <property type="entry name" value="DUF3905"/>
</dbReference>
<protein>
    <submittedName>
        <fullName evidence="2">DUF3905 domain-containing protein</fullName>
    </submittedName>
</protein>
<dbReference type="AlphaFoldDB" id="A0A3B0AXF2"/>
<evidence type="ECO:0000256" key="1">
    <source>
        <dbReference type="SAM" id="MobiDB-lite"/>
    </source>
</evidence>
<dbReference type="OrthoDB" id="2695269at2"/>
<feature type="compositionally biased region" description="Polar residues" evidence="1">
    <location>
        <begin position="122"/>
        <end position="140"/>
    </location>
</feature>
<evidence type="ECO:0000313" key="3">
    <source>
        <dbReference type="Proteomes" id="UP000282311"/>
    </source>
</evidence>
<dbReference type="Proteomes" id="UP000282311">
    <property type="component" value="Unassembled WGS sequence"/>
</dbReference>
<feature type="region of interest" description="Disordered" evidence="1">
    <location>
        <begin position="107"/>
        <end position="140"/>
    </location>
</feature>
<accession>A0A3B0AXF2</accession>
<feature type="compositionally biased region" description="Basic and acidic residues" evidence="1">
    <location>
        <begin position="1"/>
        <end position="16"/>
    </location>
</feature>
<name>A0A3B0AXF2_9BACL</name>
<reference evidence="2 3" key="1">
    <citation type="journal article" date="2007" name="Int. J. Syst. Evol. Microbiol.">
        <title>Paenibacillus ginsengarvi sp. nov., isolated from soil from ginseng cultivation.</title>
        <authorList>
            <person name="Yoon M.H."/>
            <person name="Ten L.N."/>
            <person name="Im W.T."/>
        </authorList>
    </citation>
    <scope>NUCLEOTIDE SEQUENCE [LARGE SCALE GENOMIC DNA]</scope>
    <source>
        <strain evidence="2 3">KCTC 13059</strain>
    </source>
</reference>